<protein>
    <submittedName>
        <fullName evidence="4">DNA-protecting protein DprA</fullName>
    </submittedName>
</protein>
<dbReference type="GO" id="GO:0009294">
    <property type="term" value="P:DNA-mediated transformation"/>
    <property type="evidence" value="ECO:0007669"/>
    <property type="project" value="InterPro"/>
</dbReference>
<dbReference type="PANTHER" id="PTHR43022">
    <property type="entry name" value="PROTEIN SMF"/>
    <property type="match status" value="1"/>
</dbReference>
<dbReference type="AlphaFoldDB" id="A0A8J7FRW6"/>
<feature type="domain" description="Smf/DprA SLOG" evidence="2">
    <location>
        <begin position="84"/>
        <end position="293"/>
    </location>
</feature>
<feature type="domain" description="DprA winged helix" evidence="3">
    <location>
        <begin position="310"/>
        <end position="364"/>
    </location>
</feature>
<evidence type="ECO:0000259" key="2">
    <source>
        <dbReference type="Pfam" id="PF02481"/>
    </source>
</evidence>
<dbReference type="Pfam" id="PF02481">
    <property type="entry name" value="DNA_processg_A"/>
    <property type="match status" value="1"/>
</dbReference>
<comment type="caution">
    <text evidence="4">The sequence shown here is derived from an EMBL/GenBank/DDBJ whole genome shotgun (WGS) entry which is preliminary data.</text>
</comment>
<evidence type="ECO:0000256" key="1">
    <source>
        <dbReference type="ARBA" id="ARBA00006525"/>
    </source>
</evidence>
<reference evidence="4" key="1">
    <citation type="submission" date="2020-10" db="EMBL/GenBank/DDBJ databases">
        <title>Bacterium isolated from coastal waters sediment.</title>
        <authorList>
            <person name="Chen R.-J."/>
            <person name="Lu D.-C."/>
            <person name="Zhu K.-L."/>
            <person name="Du Z.-J."/>
        </authorList>
    </citation>
    <scope>NUCLEOTIDE SEQUENCE</scope>
    <source>
        <strain evidence="4">N1Y112</strain>
    </source>
</reference>
<dbReference type="RefSeq" id="WP_193954586.1">
    <property type="nucleotide sequence ID" value="NZ_JADEYS010000019.1"/>
</dbReference>
<dbReference type="PANTHER" id="PTHR43022:SF1">
    <property type="entry name" value="PROTEIN SMF"/>
    <property type="match status" value="1"/>
</dbReference>
<dbReference type="InterPro" id="IPR003488">
    <property type="entry name" value="DprA"/>
</dbReference>
<gene>
    <name evidence="4" type="primary">dprA</name>
    <name evidence="4" type="ORF">IOQ59_16650</name>
</gene>
<dbReference type="Gene3D" id="1.10.10.10">
    <property type="entry name" value="Winged helix-like DNA-binding domain superfamily/Winged helix DNA-binding domain"/>
    <property type="match status" value="1"/>
</dbReference>
<dbReference type="NCBIfam" id="TIGR00732">
    <property type="entry name" value="dprA"/>
    <property type="match status" value="1"/>
</dbReference>
<dbReference type="SUPFAM" id="SSF102405">
    <property type="entry name" value="MCP/YpsA-like"/>
    <property type="match status" value="1"/>
</dbReference>
<organism evidence="4 5">
    <name type="scientific">Pontibacterium sinense</name>
    <dbReference type="NCBI Taxonomy" id="2781979"/>
    <lineage>
        <taxon>Bacteria</taxon>
        <taxon>Pseudomonadati</taxon>
        <taxon>Pseudomonadota</taxon>
        <taxon>Gammaproteobacteria</taxon>
        <taxon>Oceanospirillales</taxon>
        <taxon>Oceanospirillaceae</taxon>
        <taxon>Pontibacterium</taxon>
    </lineage>
</organism>
<name>A0A8J7FRW6_9GAMM</name>
<dbReference type="Gene3D" id="3.40.50.450">
    <property type="match status" value="1"/>
</dbReference>
<sequence>MQSDPMDWVAVAALPRVGATAFLRLLESGWPPHRIVRASEDEWQWLGLNLLARQNLQALKHGRGPLKEIQLNVRDWLKQPDTHLLTLDNDHYPALLKTIADPPPLLYVRGALDQLHLPQIAMVGSRSASRAGVQHASEFSAALTRAGFIVTSGMAHGIDGAAHQAAVNLNRPTIAVFGTGPDVLYPARHRILASQILETGGAWVSELPPGTSPLGHNFPRRNRIISGLSAGVLVVEAAPRSGSLITARQALEQGREVFALPGALNNPLSQGCHKLIREGGQLVSSVDHILEQLAPMLGAYAVEDAPAVEPTVLPELSTQENNLLQALGFEHVSMDQLVALTGISVADLNVLLISLELKGVLENSGDGYCRI</sequence>
<dbReference type="Proteomes" id="UP000640333">
    <property type="component" value="Unassembled WGS sequence"/>
</dbReference>
<evidence type="ECO:0000313" key="4">
    <source>
        <dbReference type="EMBL" id="MBE9398892.1"/>
    </source>
</evidence>
<evidence type="ECO:0000259" key="3">
    <source>
        <dbReference type="Pfam" id="PF17782"/>
    </source>
</evidence>
<dbReference type="EMBL" id="JADEYS010000019">
    <property type="protein sequence ID" value="MBE9398892.1"/>
    <property type="molecule type" value="Genomic_DNA"/>
</dbReference>
<accession>A0A8J7FRW6</accession>
<dbReference type="Pfam" id="PF17782">
    <property type="entry name" value="WHD_DprA"/>
    <property type="match status" value="1"/>
</dbReference>
<evidence type="ECO:0000313" key="5">
    <source>
        <dbReference type="Proteomes" id="UP000640333"/>
    </source>
</evidence>
<comment type="similarity">
    <text evidence="1">Belongs to the DprA/Smf family.</text>
</comment>
<proteinExistence type="inferred from homology"/>
<keyword evidence="5" id="KW-1185">Reference proteome</keyword>
<dbReference type="InterPro" id="IPR041614">
    <property type="entry name" value="DprA_WH"/>
</dbReference>
<dbReference type="InterPro" id="IPR036388">
    <property type="entry name" value="WH-like_DNA-bd_sf"/>
</dbReference>
<dbReference type="InterPro" id="IPR057666">
    <property type="entry name" value="DrpA_SLOG"/>
</dbReference>